<keyword evidence="4" id="KW-0804">Transcription</keyword>
<dbReference type="PANTHER" id="PTHR30136">
    <property type="entry name" value="HELIX-TURN-HELIX TRANSCRIPTIONAL REGULATOR, ICLR FAMILY"/>
    <property type="match status" value="1"/>
</dbReference>
<comment type="caution">
    <text evidence="9">The sequence shown here is derived from an EMBL/GenBank/DDBJ whole genome shotgun (WGS) entry which is preliminary data.</text>
</comment>
<organism evidence="9 10">
    <name type="scientific">Crossiella cryophila</name>
    <dbReference type="NCBI Taxonomy" id="43355"/>
    <lineage>
        <taxon>Bacteria</taxon>
        <taxon>Bacillati</taxon>
        <taxon>Actinomycetota</taxon>
        <taxon>Actinomycetes</taxon>
        <taxon>Pseudonocardiales</taxon>
        <taxon>Pseudonocardiaceae</taxon>
        <taxon>Crossiella</taxon>
    </lineage>
</organism>
<dbReference type="PROSITE" id="PS51078">
    <property type="entry name" value="ICLR_ED"/>
    <property type="match status" value="1"/>
</dbReference>
<dbReference type="Gene3D" id="3.30.450.40">
    <property type="match status" value="1"/>
</dbReference>
<evidence type="ECO:0000313" key="9">
    <source>
        <dbReference type="EMBL" id="MBB4678889.1"/>
    </source>
</evidence>
<evidence type="ECO:0000259" key="7">
    <source>
        <dbReference type="PROSITE" id="PS51077"/>
    </source>
</evidence>
<evidence type="ECO:0000256" key="6">
    <source>
        <dbReference type="ARBA" id="ARBA00070406"/>
    </source>
</evidence>
<dbReference type="AlphaFoldDB" id="A0A7W7CG54"/>
<dbReference type="PANTHER" id="PTHR30136:SF24">
    <property type="entry name" value="HTH-TYPE TRANSCRIPTIONAL REPRESSOR ALLR"/>
    <property type="match status" value="1"/>
</dbReference>
<keyword evidence="10" id="KW-1185">Reference proteome</keyword>
<evidence type="ECO:0000256" key="4">
    <source>
        <dbReference type="ARBA" id="ARBA00023163"/>
    </source>
</evidence>
<gene>
    <name evidence="9" type="ORF">HNR67_005007</name>
</gene>
<evidence type="ECO:0000256" key="5">
    <source>
        <dbReference type="ARBA" id="ARBA00058938"/>
    </source>
</evidence>
<evidence type="ECO:0000256" key="1">
    <source>
        <dbReference type="ARBA" id="ARBA00022798"/>
    </source>
</evidence>
<dbReference type="SUPFAM" id="SSF46785">
    <property type="entry name" value="Winged helix' DNA-binding domain"/>
    <property type="match status" value="1"/>
</dbReference>
<dbReference type="InterPro" id="IPR005471">
    <property type="entry name" value="Tscrpt_reg_IclR_N"/>
</dbReference>
<feature type="domain" description="IclR-ED" evidence="8">
    <location>
        <begin position="77"/>
        <end position="261"/>
    </location>
</feature>
<dbReference type="InterPro" id="IPR029016">
    <property type="entry name" value="GAF-like_dom_sf"/>
</dbReference>
<sequence>MASDCDREPRAASSVQSVDRAVSVLEILAREGEVGVTEIAAELGVHKSTAFRLLGVLEDRGLVAQTEDRGKYHLGLGIIRLAGATAARLDVTLESREVCVELAHDLGETVNVAISDLEAAAAVNITQARGTAAVSSQNWVGRRTPLHATSSGKVLLAHMRPEEVRRVLGRRLEGFTDATITSTRKLREELVVVAQRGFASCVEELEIGLNALAAPIRSYEGAVIAAISVSGPSYRLTPDRLPKVAEQVVAAGAEVSRRMGWA</sequence>
<dbReference type="GO" id="GO:0045892">
    <property type="term" value="P:negative regulation of DNA-templated transcription"/>
    <property type="evidence" value="ECO:0007669"/>
    <property type="project" value="TreeGrafter"/>
</dbReference>
<protein>
    <recommendedName>
        <fullName evidence="6">Glycerol operon regulatory protein</fullName>
    </recommendedName>
</protein>
<dbReference type="Pfam" id="PF01614">
    <property type="entry name" value="IclR_C"/>
    <property type="match status" value="1"/>
</dbReference>
<dbReference type="GO" id="GO:0003700">
    <property type="term" value="F:DNA-binding transcription factor activity"/>
    <property type="evidence" value="ECO:0007669"/>
    <property type="project" value="TreeGrafter"/>
</dbReference>
<evidence type="ECO:0000313" key="10">
    <source>
        <dbReference type="Proteomes" id="UP000533598"/>
    </source>
</evidence>
<evidence type="ECO:0000256" key="2">
    <source>
        <dbReference type="ARBA" id="ARBA00023015"/>
    </source>
</evidence>
<keyword evidence="3 9" id="KW-0238">DNA-binding</keyword>
<dbReference type="Gene3D" id="1.10.10.10">
    <property type="entry name" value="Winged helix-like DNA-binding domain superfamily/Winged helix DNA-binding domain"/>
    <property type="match status" value="1"/>
</dbReference>
<dbReference type="EMBL" id="JACHMH010000001">
    <property type="protein sequence ID" value="MBB4678889.1"/>
    <property type="molecule type" value="Genomic_DNA"/>
</dbReference>
<dbReference type="Pfam" id="PF09339">
    <property type="entry name" value="HTH_IclR"/>
    <property type="match status" value="1"/>
</dbReference>
<dbReference type="GO" id="GO:0006071">
    <property type="term" value="P:glycerol metabolic process"/>
    <property type="evidence" value="ECO:0007669"/>
    <property type="project" value="UniProtKB-KW"/>
</dbReference>
<dbReference type="GO" id="GO:0003677">
    <property type="term" value="F:DNA binding"/>
    <property type="evidence" value="ECO:0007669"/>
    <property type="project" value="UniProtKB-KW"/>
</dbReference>
<dbReference type="InterPro" id="IPR050707">
    <property type="entry name" value="HTH_MetabolicPath_Reg"/>
</dbReference>
<evidence type="ECO:0000256" key="3">
    <source>
        <dbReference type="ARBA" id="ARBA00023125"/>
    </source>
</evidence>
<comment type="function">
    <text evidence="5">May be an activator protein for the gylABX operon.</text>
</comment>
<keyword evidence="2" id="KW-0805">Transcription regulation</keyword>
<proteinExistence type="predicted"/>
<keyword evidence="1" id="KW-0319">Glycerol metabolism</keyword>
<dbReference type="InterPro" id="IPR036390">
    <property type="entry name" value="WH_DNA-bd_sf"/>
</dbReference>
<feature type="domain" description="HTH iclR-type" evidence="7">
    <location>
        <begin position="15"/>
        <end position="76"/>
    </location>
</feature>
<reference evidence="9 10" key="1">
    <citation type="submission" date="2020-08" db="EMBL/GenBank/DDBJ databases">
        <title>Sequencing the genomes of 1000 actinobacteria strains.</title>
        <authorList>
            <person name="Klenk H.-P."/>
        </authorList>
    </citation>
    <scope>NUCLEOTIDE SEQUENCE [LARGE SCALE GENOMIC DNA]</scope>
    <source>
        <strain evidence="9 10">DSM 44230</strain>
    </source>
</reference>
<dbReference type="PROSITE" id="PS51077">
    <property type="entry name" value="HTH_ICLR"/>
    <property type="match status" value="1"/>
</dbReference>
<name>A0A7W7CG54_9PSEU</name>
<evidence type="ECO:0000259" key="8">
    <source>
        <dbReference type="PROSITE" id="PS51078"/>
    </source>
</evidence>
<accession>A0A7W7CG54</accession>
<dbReference type="RefSeq" id="WP_185004699.1">
    <property type="nucleotide sequence ID" value="NZ_BAAAUI010000070.1"/>
</dbReference>
<dbReference type="InterPro" id="IPR014757">
    <property type="entry name" value="Tscrpt_reg_IclR_C"/>
</dbReference>
<dbReference type="FunFam" id="1.10.10.10:FF:000056">
    <property type="entry name" value="IclR family transcriptional regulator"/>
    <property type="match status" value="1"/>
</dbReference>
<dbReference type="InterPro" id="IPR036388">
    <property type="entry name" value="WH-like_DNA-bd_sf"/>
</dbReference>
<dbReference type="Proteomes" id="UP000533598">
    <property type="component" value="Unassembled WGS sequence"/>
</dbReference>
<dbReference type="SUPFAM" id="SSF55781">
    <property type="entry name" value="GAF domain-like"/>
    <property type="match status" value="1"/>
</dbReference>
<dbReference type="SMART" id="SM00346">
    <property type="entry name" value="HTH_ICLR"/>
    <property type="match status" value="1"/>
</dbReference>